<dbReference type="InterPro" id="IPR031452">
    <property type="entry name" value="Kre1"/>
</dbReference>
<dbReference type="EMBL" id="KV453841">
    <property type="protein sequence ID" value="ODV91653.1"/>
    <property type="molecule type" value="Genomic_DNA"/>
</dbReference>
<accession>A0A1E4TIU5</accession>
<evidence type="ECO:0008006" key="4">
    <source>
        <dbReference type="Google" id="ProtNLM"/>
    </source>
</evidence>
<dbReference type="AlphaFoldDB" id="A0A1E4TIU5"/>
<evidence type="ECO:0000313" key="3">
    <source>
        <dbReference type="Proteomes" id="UP000095023"/>
    </source>
</evidence>
<dbReference type="GO" id="GO:0031505">
    <property type="term" value="P:fungal-type cell wall organization"/>
    <property type="evidence" value="ECO:0007669"/>
    <property type="project" value="InterPro"/>
</dbReference>
<reference evidence="3" key="1">
    <citation type="submission" date="2016-02" db="EMBL/GenBank/DDBJ databases">
        <title>Comparative genomics of biotechnologically important yeasts.</title>
        <authorList>
            <consortium name="DOE Joint Genome Institute"/>
            <person name="Riley R."/>
            <person name="Haridas S."/>
            <person name="Wolfe K.H."/>
            <person name="Lopes M.R."/>
            <person name="Hittinger C.T."/>
            <person name="Goker M."/>
            <person name="Salamov A."/>
            <person name="Wisecaver J."/>
            <person name="Long T.M."/>
            <person name="Aerts A.L."/>
            <person name="Barry K."/>
            <person name="Choi C."/>
            <person name="Clum A."/>
            <person name="Coughlan A.Y."/>
            <person name="Deshpande S."/>
            <person name="Douglass A.P."/>
            <person name="Hanson S.J."/>
            <person name="Klenk H.-P."/>
            <person name="Labutti K."/>
            <person name="Lapidus A."/>
            <person name="Lindquist E."/>
            <person name="Lipzen A."/>
            <person name="Meier-Kolthoff J.P."/>
            <person name="Ohm R.A."/>
            <person name="Otillar R.P."/>
            <person name="Pangilinan J."/>
            <person name="Peng Y."/>
            <person name="Rokas A."/>
            <person name="Rosa C.A."/>
            <person name="Scheuner C."/>
            <person name="Sibirny A.A."/>
            <person name="Slot J.C."/>
            <person name="Stielow J.B."/>
            <person name="Sun H."/>
            <person name="Kurtzman C.P."/>
            <person name="Blackwell M."/>
            <person name="Jeffries T.W."/>
            <person name="Grigoriev I.V."/>
        </authorList>
    </citation>
    <scope>NUCLEOTIDE SEQUENCE [LARGE SCALE GENOMIC DNA]</scope>
    <source>
        <strain evidence="3">NRRL Y-17796</strain>
    </source>
</reference>
<gene>
    <name evidence="2" type="ORF">CANCADRAFT_223</name>
</gene>
<evidence type="ECO:0000313" key="2">
    <source>
        <dbReference type="EMBL" id="ODV91653.1"/>
    </source>
</evidence>
<dbReference type="Proteomes" id="UP000095023">
    <property type="component" value="Unassembled WGS sequence"/>
</dbReference>
<dbReference type="Pfam" id="PF17056">
    <property type="entry name" value="KRE1"/>
    <property type="match status" value="1"/>
</dbReference>
<protein>
    <recommendedName>
        <fullName evidence="4">Protein KRE1</fullName>
    </recommendedName>
</protein>
<dbReference type="OrthoDB" id="5406216at2759"/>
<sequence>MHFNLYGLFSLLIAAAIVQAQGIQVNQDAVTSTSSSTSRWPTTVWATSIVGGVTNTYLSTYTQQFSSLYSTFYQPSSGTVGLGSISGEVGTVRVYSTSGAQPAATPLISSVIHYLETKSRLPTLFTLISILCGVFITWI</sequence>
<feature type="chain" id="PRO_5009163217" description="Protein KRE1" evidence="1">
    <location>
        <begin position="21"/>
        <end position="139"/>
    </location>
</feature>
<name>A0A1E4TIU5_9ASCO</name>
<keyword evidence="1" id="KW-0732">Signal</keyword>
<proteinExistence type="predicted"/>
<keyword evidence="3" id="KW-1185">Reference proteome</keyword>
<feature type="signal peptide" evidence="1">
    <location>
        <begin position="1"/>
        <end position="20"/>
    </location>
</feature>
<organism evidence="2 3">
    <name type="scientific">Tortispora caseinolytica NRRL Y-17796</name>
    <dbReference type="NCBI Taxonomy" id="767744"/>
    <lineage>
        <taxon>Eukaryota</taxon>
        <taxon>Fungi</taxon>
        <taxon>Dikarya</taxon>
        <taxon>Ascomycota</taxon>
        <taxon>Saccharomycotina</taxon>
        <taxon>Trigonopsidomycetes</taxon>
        <taxon>Trigonopsidales</taxon>
        <taxon>Trigonopsidaceae</taxon>
        <taxon>Tortispora</taxon>
    </lineage>
</organism>
<evidence type="ECO:0000256" key="1">
    <source>
        <dbReference type="SAM" id="SignalP"/>
    </source>
</evidence>